<name>A0ABD3I1C2_9MARC</name>
<organism evidence="2 3">
    <name type="scientific">Riccia sorocarpa</name>
    <dbReference type="NCBI Taxonomy" id="122646"/>
    <lineage>
        <taxon>Eukaryota</taxon>
        <taxon>Viridiplantae</taxon>
        <taxon>Streptophyta</taxon>
        <taxon>Embryophyta</taxon>
        <taxon>Marchantiophyta</taxon>
        <taxon>Marchantiopsida</taxon>
        <taxon>Marchantiidae</taxon>
        <taxon>Marchantiales</taxon>
        <taxon>Ricciaceae</taxon>
        <taxon>Riccia</taxon>
    </lineage>
</organism>
<comment type="caution">
    <text evidence="2">The sequence shown here is derived from an EMBL/GenBank/DDBJ whole genome shotgun (WGS) entry which is preliminary data.</text>
</comment>
<evidence type="ECO:0000313" key="2">
    <source>
        <dbReference type="EMBL" id="KAL3697488.1"/>
    </source>
</evidence>
<sequence length="344" mass="37132">MAATAMAMSTSAAGAISLFRGNSVRAFGIPGLLNLGICRKDVKIIASVYRVQTAGNSSVRQVQAAVGGGWKSAIDSWRDNERMSVMNSLEDLSLEPVGSKLETLTSAIIAGALVLFLALSMPCKAAESGEFSSYFGTAASASSYGGYGGNSNKRDSAEYTFDYPTGWKERTISKIEKGTNGTDSEFLNPRHKDEKVYVTYLSGFRRLAPRDTVLTNLALSDPTLQDLIQLADGNIVAKDRTDAGGQVYYDYEIDGPSAHALISVTCAKNKLYAQFVKAGNSDWNRDQEALRHVHESFRTIGDVPLAPPVVTMTVTGRNARHILESHLHSAVREFTRAGLKCSAE</sequence>
<dbReference type="InterPro" id="IPR002683">
    <property type="entry name" value="PsbP_C"/>
</dbReference>
<reference evidence="2 3" key="1">
    <citation type="submission" date="2024-09" db="EMBL/GenBank/DDBJ databases">
        <title>Chromosome-scale assembly of Riccia sorocarpa.</title>
        <authorList>
            <person name="Paukszto L."/>
        </authorList>
    </citation>
    <scope>NUCLEOTIDE SEQUENCE [LARGE SCALE GENOMIC DNA]</scope>
    <source>
        <strain evidence="2">LP-2024</strain>
        <tissue evidence="2">Aerial parts of the thallus</tissue>
    </source>
</reference>
<dbReference type="AlphaFoldDB" id="A0ABD3I1C2"/>
<gene>
    <name evidence="2" type="ORF">R1sor_011564</name>
</gene>
<dbReference type="Pfam" id="PF01789">
    <property type="entry name" value="PsbP"/>
    <property type="match status" value="1"/>
</dbReference>
<dbReference type="PANTHER" id="PTHR31407:SF20">
    <property type="entry name" value="THYLAKOID LUMENAL 19 KDA PROTEIN, CHLOROPLASTIC"/>
    <property type="match status" value="1"/>
</dbReference>
<feature type="domain" description="PsbP C-terminal" evidence="1">
    <location>
        <begin position="157"/>
        <end position="298"/>
    </location>
</feature>
<keyword evidence="3" id="KW-1185">Reference proteome</keyword>
<dbReference type="Gene3D" id="3.40.1000.10">
    <property type="entry name" value="Mog1/PsbP, alpha/beta/alpha sandwich"/>
    <property type="match status" value="1"/>
</dbReference>
<dbReference type="SUPFAM" id="SSF55724">
    <property type="entry name" value="Mog1p/PsbP-like"/>
    <property type="match status" value="1"/>
</dbReference>
<evidence type="ECO:0000259" key="1">
    <source>
        <dbReference type="Pfam" id="PF01789"/>
    </source>
</evidence>
<protein>
    <recommendedName>
        <fullName evidence="1">PsbP C-terminal domain-containing protein</fullName>
    </recommendedName>
</protein>
<dbReference type="InterPro" id="IPR016123">
    <property type="entry name" value="Mog1/PsbP_a/b/a-sand"/>
</dbReference>
<evidence type="ECO:0000313" key="3">
    <source>
        <dbReference type="Proteomes" id="UP001633002"/>
    </source>
</evidence>
<dbReference type="EMBL" id="JBJQOH010000002">
    <property type="protein sequence ID" value="KAL3697488.1"/>
    <property type="molecule type" value="Genomic_DNA"/>
</dbReference>
<dbReference type="Proteomes" id="UP001633002">
    <property type="component" value="Unassembled WGS sequence"/>
</dbReference>
<proteinExistence type="predicted"/>
<accession>A0ABD3I1C2</accession>
<dbReference type="PANTHER" id="PTHR31407">
    <property type="match status" value="1"/>
</dbReference>